<dbReference type="KEGG" id="chyd:H4K34_02795"/>
<evidence type="ECO:0000313" key="2">
    <source>
        <dbReference type="Proteomes" id="UP000516305"/>
    </source>
</evidence>
<gene>
    <name evidence="1" type="ORF">H4K34_02795</name>
</gene>
<accession>A0A7H0VGE2</accession>
<proteinExistence type="predicted"/>
<reference evidence="1 2" key="1">
    <citation type="submission" date="2020-08" db="EMBL/GenBank/DDBJ databases">
        <title>Croceimicrobium hydrocarbonivorans gen. nov., sp. nov., a novel marine bacterium isolated from a bacterial consortium that degrades polyethylene terephthalate.</title>
        <authorList>
            <person name="Liu R."/>
        </authorList>
    </citation>
    <scope>NUCLEOTIDE SEQUENCE [LARGE SCALE GENOMIC DNA]</scope>
    <source>
        <strain evidence="1 2">A20-9</strain>
    </source>
</reference>
<dbReference type="EMBL" id="CP060139">
    <property type="protein sequence ID" value="QNR24790.1"/>
    <property type="molecule type" value="Genomic_DNA"/>
</dbReference>
<organism evidence="1 2">
    <name type="scientific">Croceimicrobium hydrocarbonivorans</name>
    <dbReference type="NCBI Taxonomy" id="2761580"/>
    <lineage>
        <taxon>Bacteria</taxon>
        <taxon>Pseudomonadati</taxon>
        <taxon>Bacteroidota</taxon>
        <taxon>Flavobacteriia</taxon>
        <taxon>Flavobacteriales</taxon>
        <taxon>Owenweeksiaceae</taxon>
        <taxon>Croceimicrobium</taxon>
    </lineage>
</organism>
<protein>
    <submittedName>
        <fullName evidence="1">Uncharacterized protein</fullName>
    </submittedName>
</protein>
<name>A0A7H0VGE2_9FLAO</name>
<dbReference type="Proteomes" id="UP000516305">
    <property type="component" value="Chromosome"/>
</dbReference>
<dbReference type="RefSeq" id="WP_210759316.1">
    <property type="nucleotide sequence ID" value="NZ_CP060139.1"/>
</dbReference>
<sequence>MRRVGLIYGLIGMLLAFGLRGQTVVQNFNQSVNQIGDCWQWQDMEITTKNSINSANQKKALTGKVVDGDPAYHFTSPIIEYNGSGFIDFRHKLDFANGTHRELQIQLLDVNENLVQVLHSHVYIDSATGTYPNGTPTNVIQTAVPVTFTGIYILRFYFISSGGSSFAMVDDIYIDGQDMSDPGNDNGYGYCRADDNIYDTLCAGANELYTVPYPVSGSDWTWTFLGTSGGRIDSTLIYGQEDTTVGVRWDITASGDYILEATEIKPPYNTTSYSVEYNLHVLPAPTLSWSIDSVCQGDMHTATLTFGGATGPWEVTFFDGDSTFSQSFTDSISLFNLGVYDTTRTLQIQSIIAGNGCAGDTTGLQAVSWVRGRPTLGPIWHY</sequence>
<dbReference type="AlphaFoldDB" id="A0A7H0VGE2"/>
<keyword evidence="2" id="KW-1185">Reference proteome</keyword>
<evidence type="ECO:0000313" key="1">
    <source>
        <dbReference type="EMBL" id="QNR24790.1"/>
    </source>
</evidence>